<evidence type="ECO:0000313" key="1">
    <source>
        <dbReference type="EMBL" id="KAF2877904.1"/>
    </source>
</evidence>
<dbReference type="Proteomes" id="UP000481861">
    <property type="component" value="Unassembled WGS sequence"/>
</dbReference>
<accession>A0A7C8MVB9</accession>
<proteinExistence type="predicted"/>
<name>A0A7C8MVB9_9PLEO</name>
<dbReference type="AlphaFoldDB" id="A0A7C8MVB9"/>
<protein>
    <submittedName>
        <fullName evidence="1">Uncharacterized protein</fullName>
    </submittedName>
</protein>
<reference evidence="1 2" key="1">
    <citation type="submission" date="2020-01" db="EMBL/GenBank/DDBJ databases">
        <authorList>
            <consortium name="DOE Joint Genome Institute"/>
            <person name="Haridas S."/>
            <person name="Albert R."/>
            <person name="Binder M."/>
            <person name="Bloem J."/>
            <person name="Labutti K."/>
            <person name="Salamov A."/>
            <person name="Andreopoulos B."/>
            <person name="Baker S.E."/>
            <person name="Barry K."/>
            <person name="Bills G."/>
            <person name="Bluhm B.H."/>
            <person name="Cannon C."/>
            <person name="Castanera R."/>
            <person name="Culley D.E."/>
            <person name="Daum C."/>
            <person name="Ezra D."/>
            <person name="Gonzalez J.B."/>
            <person name="Henrissat B."/>
            <person name="Kuo A."/>
            <person name="Liang C."/>
            <person name="Lipzen A."/>
            <person name="Lutzoni F."/>
            <person name="Magnuson J."/>
            <person name="Mondo S."/>
            <person name="Nolan M."/>
            <person name="Ohm R."/>
            <person name="Pangilinan J."/>
            <person name="Park H.-J.H."/>
            <person name="Ramirez L."/>
            <person name="Alfaro M."/>
            <person name="Sun H."/>
            <person name="Tritt A."/>
            <person name="Yoshinaga Y."/>
            <person name="Zwiers L.-H.L."/>
            <person name="Turgeon B.G."/>
            <person name="Goodwin S.B."/>
            <person name="Spatafora J.W."/>
            <person name="Crous P.W."/>
            <person name="Grigoriev I.V."/>
        </authorList>
    </citation>
    <scope>NUCLEOTIDE SEQUENCE [LARGE SCALE GENOMIC DNA]</scope>
    <source>
        <strain evidence="1 2">CBS 611.86</strain>
    </source>
</reference>
<sequence length="159" mass="18272">MAERGKERTLMDLNGYPFSSSPKVPHRDVCWGFATDVSMNKILKSFRKKREERHSWKVSHFVFCCTTAGNSSAVEVLTLRHGCLYTPFFSLPLSQRAQAIIAAFFLNSVISRKSEPHQPSRGSSFISLFAFVMECYCEMFHIVRVRVLLVLKNLKRQYG</sequence>
<keyword evidence="2" id="KW-1185">Reference proteome</keyword>
<gene>
    <name evidence="1" type="ORF">BDV95DRAFT_6289</name>
</gene>
<dbReference type="EMBL" id="JAADJZ010000001">
    <property type="protein sequence ID" value="KAF2877904.1"/>
    <property type="molecule type" value="Genomic_DNA"/>
</dbReference>
<evidence type="ECO:0000313" key="2">
    <source>
        <dbReference type="Proteomes" id="UP000481861"/>
    </source>
</evidence>
<comment type="caution">
    <text evidence="1">The sequence shown here is derived from an EMBL/GenBank/DDBJ whole genome shotgun (WGS) entry which is preliminary data.</text>
</comment>
<organism evidence="1 2">
    <name type="scientific">Massariosphaeria phaeospora</name>
    <dbReference type="NCBI Taxonomy" id="100035"/>
    <lineage>
        <taxon>Eukaryota</taxon>
        <taxon>Fungi</taxon>
        <taxon>Dikarya</taxon>
        <taxon>Ascomycota</taxon>
        <taxon>Pezizomycotina</taxon>
        <taxon>Dothideomycetes</taxon>
        <taxon>Pleosporomycetidae</taxon>
        <taxon>Pleosporales</taxon>
        <taxon>Pleosporales incertae sedis</taxon>
        <taxon>Massariosphaeria</taxon>
    </lineage>
</organism>